<proteinExistence type="inferred from homology"/>
<evidence type="ECO:0000256" key="2">
    <source>
        <dbReference type="ARBA" id="ARBA00022490"/>
    </source>
</evidence>
<keyword evidence="6" id="KW-1185">Reference proteome</keyword>
<dbReference type="EMBL" id="UZAM01012414">
    <property type="protein sequence ID" value="VDP21738.1"/>
    <property type="molecule type" value="Genomic_DNA"/>
</dbReference>
<dbReference type="GO" id="GO:0031267">
    <property type="term" value="F:small GTPase binding"/>
    <property type="evidence" value="ECO:0007669"/>
    <property type="project" value="TreeGrafter"/>
</dbReference>
<protein>
    <submittedName>
        <fullName evidence="7">C2 DOCK-type domain-containing protein</fullName>
    </submittedName>
</protein>
<dbReference type="GO" id="GO:0005737">
    <property type="term" value="C:cytoplasm"/>
    <property type="evidence" value="ECO:0007669"/>
    <property type="project" value="UniProtKB-SubCell"/>
</dbReference>
<evidence type="ECO:0000256" key="3">
    <source>
        <dbReference type="PROSITE-ProRule" id="PRU00983"/>
    </source>
</evidence>
<evidence type="ECO:0000313" key="6">
    <source>
        <dbReference type="Proteomes" id="UP000270296"/>
    </source>
</evidence>
<gene>
    <name evidence="5" type="ORF">SBAD_LOCUS9177</name>
</gene>
<dbReference type="OrthoDB" id="18896at2759"/>
<evidence type="ECO:0000313" key="7">
    <source>
        <dbReference type="WBParaSite" id="SBAD_0000950601-mRNA-1"/>
    </source>
</evidence>
<dbReference type="PROSITE" id="PS51650">
    <property type="entry name" value="C2_DOCK"/>
    <property type="match status" value="1"/>
</dbReference>
<feature type="domain" description="C2 DOCK-type" evidence="4">
    <location>
        <begin position="247"/>
        <end position="436"/>
    </location>
</feature>
<accession>A0A183IZX9</accession>
<dbReference type="Gene3D" id="2.60.40.150">
    <property type="entry name" value="C2 domain"/>
    <property type="match status" value="1"/>
</dbReference>
<comment type="subcellular location">
    <subcellularLocation>
        <location evidence="1">Cytoplasm</location>
    </subcellularLocation>
</comment>
<dbReference type="Pfam" id="PF16172">
    <property type="entry name" value="DOCK_N"/>
    <property type="match status" value="1"/>
</dbReference>
<dbReference type="GO" id="GO:0005085">
    <property type="term" value="F:guanyl-nucleotide exchange factor activity"/>
    <property type="evidence" value="ECO:0007669"/>
    <property type="project" value="InterPro"/>
</dbReference>
<dbReference type="InterPro" id="IPR026791">
    <property type="entry name" value="DOCK"/>
</dbReference>
<dbReference type="WBParaSite" id="SBAD_0000950601-mRNA-1">
    <property type="protein sequence ID" value="SBAD_0000950601-mRNA-1"/>
    <property type="gene ID" value="SBAD_0000950601"/>
</dbReference>
<reference evidence="5 6" key="2">
    <citation type="submission" date="2018-11" db="EMBL/GenBank/DDBJ databases">
        <authorList>
            <consortium name="Pathogen Informatics"/>
        </authorList>
    </citation>
    <scope>NUCLEOTIDE SEQUENCE [LARGE SCALE GENOMIC DNA]</scope>
</reference>
<keyword evidence="2" id="KW-0963">Cytoplasm</keyword>
<dbReference type="PANTHER" id="PTHR45653">
    <property type="entry name" value="DEDICATOR OF CYTOKINESIS"/>
    <property type="match status" value="1"/>
</dbReference>
<dbReference type="PANTHER" id="PTHR45653:SF10">
    <property type="entry name" value="MYOBLAST CITY, ISOFORM B"/>
    <property type="match status" value="1"/>
</dbReference>
<dbReference type="Pfam" id="PF14429">
    <property type="entry name" value="DOCK-C2"/>
    <property type="match status" value="1"/>
</dbReference>
<dbReference type="InterPro" id="IPR027007">
    <property type="entry name" value="C2_DOCK-type_domain"/>
</dbReference>
<organism evidence="7">
    <name type="scientific">Soboliphyme baturini</name>
    <dbReference type="NCBI Taxonomy" id="241478"/>
    <lineage>
        <taxon>Eukaryota</taxon>
        <taxon>Metazoa</taxon>
        <taxon>Ecdysozoa</taxon>
        <taxon>Nematoda</taxon>
        <taxon>Enoplea</taxon>
        <taxon>Dorylaimia</taxon>
        <taxon>Dioctophymatida</taxon>
        <taxon>Dioctophymatoidea</taxon>
        <taxon>Soboliphymatidae</taxon>
        <taxon>Soboliphyme</taxon>
    </lineage>
</organism>
<reference evidence="7" key="1">
    <citation type="submission" date="2016-06" db="UniProtKB">
        <authorList>
            <consortium name="WormBaseParasite"/>
        </authorList>
    </citation>
    <scope>IDENTIFICATION</scope>
</reference>
<evidence type="ECO:0000256" key="1">
    <source>
        <dbReference type="ARBA" id="ARBA00004496"/>
    </source>
</evidence>
<dbReference type="GO" id="GO:0016477">
    <property type="term" value="P:cell migration"/>
    <property type="evidence" value="ECO:0007669"/>
    <property type="project" value="TreeGrafter"/>
</dbReference>
<dbReference type="InterPro" id="IPR035892">
    <property type="entry name" value="C2_domain_sf"/>
</dbReference>
<sequence>MEKSSDMKWTQGSWNVLLTFLDFLCPCSSKLEISFMLYDAKEGNFISECFTIILPYFTKHVDGDTTRNSAIGNQDQRILFTDLGTKDLEREHLFLLCRVVKVGPLEPKETLGGRRGASSTAVRQMYGIGLLNLSEFLKTKQFLFPRTGPFYSSKNIGLPEDSEEKQTFVTLYSLQDESVDQLVKKLTESNYTESDGDLRSQGLYLSVQFLCGNFDEVKNTYAHLFTPMPALIRKMGFPEVIFRDDVRNDLYVTLVGGDFSHCGRSDKNIEVRVCLISENANLDVPHSISVVGSKTFKEDYYLSTVYYHQDKPRWFETVKFSIPVEQYSNIHVQFMFKHRSSNESKDKAEKPFAISFIRLRQSEGTVLRDGQHDMLVYRLERKYDELDFSYRTLPATKSDLDMSGWSGMASKSLIQSPTGGFVLSSKDYFTIRSIVCSTSLTQNVDLLGLLDWESKRVNLKHSLEALMKAEGDRGGEEIVKFLQHILDALFSVLINTNDYDQLVFDALVYVIGLVGERRYHNFKPVMDTYLHSHFSAALAYQKLIPILKDYVDNVEQSSGKLLKALKSLEYLIKFIVKSRELYMQLKGPTAGQERFQSLLRALLVSISSLMLCRSDQSLLCQGAALKYMPCIVGDVMIVFDAEDLS</sequence>
<evidence type="ECO:0000313" key="5">
    <source>
        <dbReference type="EMBL" id="VDP21738.1"/>
    </source>
</evidence>
<comment type="similarity">
    <text evidence="3">Belongs to the DOCK family.</text>
</comment>
<dbReference type="GO" id="GO:0007520">
    <property type="term" value="P:myoblast fusion"/>
    <property type="evidence" value="ECO:0007669"/>
    <property type="project" value="TreeGrafter"/>
</dbReference>
<dbReference type="AlphaFoldDB" id="A0A183IZX9"/>
<dbReference type="GO" id="GO:0005886">
    <property type="term" value="C:plasma membrane"/>
    <property type="evidence" value="ECO:0007669"/>
    <property type="project" value="TreeGrafter"/>
</dbReference>
<dbReference type="Proteomes" id="UP000270296">
    <property type="component" value="Unassembled WGS sequence"/>
</dbReference>
<dbReference type="InterPro" id="IPR056372">
    <property type="entry name" value="TPR_DOCK"/>
</dbReference>
<name>A0A183IZX9_9BILA</name>
<dbReference type="Pfam" id="PF23554">
    <property type="entry name" value="TPR_DOCK"/>
    <property type="match status" value="1"/>
</dbReference>
<dbReference type="InterPro" id="IPR032376">
    <property type="entry name" value="DOCK_N"/>
</dbReference>
<evidence type="ECO:0000259" key="4">
    <source>
        <dbReference type="PROSITE" id="PS51650"/>
    </source>
</evidence>
<dbReference type="GO" id="GO:0007264">
    <property type="term" value="P:small GTPase-mediated signal transduction"/>
    <property type="evidence" value="ECO:0007669"/>
    <property type="project" value="InterPro"/>
</dbReference>